<feature type="signal peptide" evidence="1">
    <location>
        <begin position="1"/>
        <end position="19"/>
    </location>
</feature>
<evidence type="ECO:0000313" key="2">
    <source>
        <dbReference type="EMBL" id="VEU36713.1"/>
    </source>
</evidence>
<dbReference type="AlphaFoldDB" id="A0A448Z3S7"/>
<dbReference type="Proteomes" id="UP000291116">
    <property type="component" value="Unassembled WGS sequence"/>
</dbReference>
<dbReference type="EMBL" id="CAACVS010000101">
    <property type="protein sequence ID" value="VEU36713.1"/>
    <property type="molecule type" value="Genomic_DNA"/>
</dbReference>
<accession>A0A448Z3S7</accession>
<evidence type="ECO:0000313" key="3">
    <source>
        <dbReference type="Proteomes" id="UP000291116"/>
    </source>
</evidence>
<name>A0A448Z3S7_9STRA</name>
<protein>
    <submittedName>
        <fullName evidence="2">Uncharacterized protein</fullName>
    </submittedName>
</protein>
<sequence>MIGFYNLLSILFLIALTVATDSEEGSLIAIESSRKGHPARGLKNSKNQPGDKCMEIEAEIERVIELYDALIAEEELGTNDVGVQASPMCFFSTFAVAYNCGAIGKCAISSCLSNLCGTINMCFVGPPSAVCAAAITKMMAKCKRG</sequence>
<keyword evidence="3" id="KW-1185">Reference proteome</keyword>
<evidence type="ECO:0000256" key="1">
    <source>
        <dbReference type="SAM" id="SignalP"/>
    </source>
</evidence>
<keyword evidence="1" id="KW-0732">Signal</keyword>
<proteinExistence type="predicted"/>
<organism evidence="2 3">
    <name type="scientific">Pseudo-nitzschia multistriata</name>
    <dbReference type="NCBI Taxonomy" id="183589"/>
    <lineage>
        <taxon>Eukaryota</taxon>
        <taxon>Sar</taxon>
        <taxon>Stramenopiles</taxon>
        <taxon>Ochrophyta</taxon>
        <taxon>Bacillariophyta</taxon>
        <taxon>Bacillariophyceae</taxon>
        <taxon>Bacillariophycidae</taxon>
        <taxon>Bacillariales</taxon>
        <taxon>Bacillariaceae</taxon>
        <taxon>Pseudo-nitzschia</taxon>
    </lineage>
</organism>
<reference evidence="2 3" key="1">
    <citation type="submission" date="2019-01" db="EMBL/GenBank/DDBJ databases">
        <authorList>
            <person name="Ferrante I. M."/>
        </authorList>
    </citation>
    <scope>NUCLEOTIDE SEQUENCE [LARGE SCALE GENOMIC DNA]</scope>
    <source>
        <strain evidence="2 3">B856</strain>
    </source>
</reference>
<gene>
    <name evidence="2" type="ORF">PSNMU_V1.4_AUG-EV-PASAV3_0034830</name>
</gene>
<feature type="chain" id="PRO_5019420973" evidence="1">
    <location>
        <begin position="20"/>
        <end position="145"/>
    </location>
</feature>